<feature type="non-terminal residue" evidence="2">
    <location>
        <position position="1"/>
    </location>
</feature>
<name>A0AAW2W8C7_SESRA</name>
<organism evidence="2">
    <name type="scientific">Sesamum radiatum</name>
    <name type="common">Black benniseed</name>
    <dbReference type="NCBI Taxonomy" id="300843"/>
    <lineage>
        <taxon>Eukaryota</taxon>
        <taxon>Viridiplantae</taxon>
        <taxon>Streptophyta</taxon>
        <taxon>Embryophyta</taxon>
        <taxon>Tracheophyta</taxon>
        <taxon>Spermatophyta</taxon>
        <taxon>Magnoliopsida</taxon>
        <taxon>eudicotyledons</taxon>
        <taxon>Gunneridae</taxon>
        <taxon>Pentapetalae</taxon>
        <taxon>asterids</taxon>
        <taxon>lamiids</taxon>
        <taxon>Lamiales</taxon>
        <taxon>Pedaliaceae</taxon>
        <taxon>Sesamum</taxon>
    </lineage>
</organism>
<dbReference type="EMBL" id="JACGWJ010000002">
    <property type="protein sequence ID" value="KAL0437481.1"/>
    <property type="molecule type" value="Genomic_DNA"/>
</dbReference>
<protein>
    <recommendedName>
        <fullName evidence="1">Reverse transcriptase Ty1/copia-type domain-containing protein</fullName>
    </recommendedName>
</protein>
<gene>
    <name evidence="2" type="ORF">Sradi_0456000</name>
</gene>
<sequence>EPQTYKHAAQHQEWVDAMQQEILALEKNHTLDVTLLPPSKHPIGCKWVFKLKMRDDGSVERCKARLVAKVLSQIEGVDYAECFSSVAKAVTVPLLLDISSTFG</sequence>
<evidence type="ECO:0000259" key="1">
    <source>
        <dbReference type="Pfam" id="PF07727"/>
    </source>
</evidence>
<reference evidence="2" key="1">
    <citation type="submission" date="2020-06" db="EMBL/GenBank/DDBJ databases">
        <authorList>
            <person name="Li T."/>
            <person name="Hu X."/>
            <person name="Zhang T."/>
            <person name="Song X."/>
            <person name="Zhang H."/>
            <person name="Dai N."/>
            <person name="Sheng W."/>
            <person name="Hou X."/>
            <person name="Wei L."/>
        </authorList>
    </citation>
    <scope>NUCLEOTIDE SEQUENCE</scope>
    <source>
        <strain evidence="2">G02</strain>
        <tissue evidence="2">Leaf</tissue>
    </source>
</reference>
<evidence type="ECO:0000313" key="2">
    <source>
        <dbReference type="EMBL" id="KAL0437481.1"/>
    </source>
</evidence>
<feature type="domain" description="Reverse transcriptase Ty1/copia-type" evidence="1">
    <location>
        <begin position="28"/>
        <end position="100"/>
    </location>
</feature>
<dbReference type="InterPro" id="IPR013103">
    <property type="entry name" value="RVT_2"/>
</dbReference>
<accession>A0AAW2W8C7</accession>
<dbReference type="AlphaFoldDB" id="A0AAW2W8C7"/>
<comment type="caution">
    <text evidence="2">The sequence shown here is derived from an EMBL/GenBank/DDBJ whole genome shotgun (WGS) entry which is preliminary data.</text>
</comment>
<proteinExistence type="predicted"/>
<feature type="non-terminal residue" evidence="2">
    <location>
        <position position="103"/>
    </location>
</feature>
<reference evidence="2" key="2">
    <citation type="journal article" date="2024" name="Plant">
        <title>Genomic evolution and insights into agronomic trait innovations of Sesamum species.</title>
        <authorList>
            <person name="Miao H."/>
            <person name="Wang L."/>
            <person name="Qu L."/>
            <person name="Liu H."/>
            <person name="Sun Y."/>
            <person name="Le M."/>
            <person name="Wang Q."/>
            <person name="Wei S."/>
            <person name="Zheng Y."/>
            <person name="Lin W."/>
            <person name="Duan Y."/>
            <person name="Cao H."/>
            <person name="Xiong S."/>
            <person name="Wang X."/>
            <person name="Wei L."/>
            <person name="Li C."/>
            <person name="Ma Q."/>
            <person name="Ju M."/>
            <person name="Zhao R."/>
            <person name="Li G."/>
            <person name="Mu C."/>
            <person name="Tian Q."/>
            <person name="Mei H."/>
            <person name="Zhang T."/>
            <person name="Gao T."/>
            <person name="Zhang H."/>
        </authorList>
    </citation>
    <scope>NUCLEOTIDE SEQUENCE</scope>
    <source>
        <strain evidence="2">G02</strain>
    </source>
</reference>
<dbReference type="Pfam" id="PF07727">
    <property type="entry name" value="RVT_2"/>
    <property type="match status" value="1"/>
</dbReference>